<dbReference type="InterPro" id="IPR019885">
    <property type="entry name" value="Tscrpt_reg_HTH_AsnC-type_CS"/>
</dbReference>
<dbReference type="EMBL" id="LVVY01000130">
    <property type="protein sequence ID" value="OAM73740.1"/>
    <property type="molecule type" value="Genomic_DNA"/>
</dbReference>
<feature type="region of interest" description="Disordered" evidence="1">
    <location>
        <begin position="1"/>
        <end position="26"/>
    </location>
</feature>
<gene>
    <name evidence="3" type="ORF">A3840_17245</name>
</gene>
<dbReference type="InterPro" id="IPR036390">
    <property type="entry name" value="WH_DNA-bd_sf"/>
</dbReference>
<dbReference type="InterPro" id="IPR036388">
    <property type="entry name" value="WH-like_DNA-bd_sf"/>
</dbReference>
<name>A0A178HMW0_9HYPH</name>
<evidence type="ECO:0000313" key="3">
    <source>
        <dbReference type="EMBL" id="OAM73740.1"/>
    </source>
</evidence>
<dbReference type="SUPFAM" id="SSF46785">
    <property type="entry name" value="Winged helix' DNA-binding domain"/>
    <property type="match status" value="1"/>
</dbReference>
<dbReference type="Pfam" id="PF08784">
    <property type="entry name" value="RPA_C"/>
    <property type="match status" value="1"/>
</dbReference>
<sequence>MQRQMQFSDVYPAARDTETSRAAAASVAPSAARVRSMVMNAIRASAHDGLTADEVAGRIGMSILTVRPRVSELGKAGAIVDAGIRRPNQSGRRAIVWRARA</sequence>
<accession>A0A178HMW0</accession>
<protein>
    <recommendedName>
        <fullName evidence="2">Replication protein A C-terminal domain-containing protein</fullName>
    </recommendedName>
</protein>
<keyword evidence="4" id="KW-1185">Reference proteome</keyword>
<evidence type="ECO:0000313" key="4">
    <source>
        <dbReference type="Proteomes" id="UP000078389"/>
    </source>
</evidence>
<proteinExistence type="predicted"/>
<dbReference type="STRING" id="1770058.A3840_17245"/>
<evidence type="ECO:0000259" key="2">
    <source>
        <dbReference type="Pfam" id="PF08784"/>
    </source>
</evidence>
<dbReference type="Proteomes" id="UP000078389">
    <property type="component" value="Unassembled WGS sequence"/>
</dbReference>
<dbReference type="AlphaFoldDB" id="A0A178HMW0"/>
<evidence type="ECO:0000256" key="1">
    <source>
        <dbReference type="SAM" id="MobiDB-lite"/>
    </source>
</evidence>
<reference evidence="3 4" key="1">
    <citation type="submission" date="2016-03" db="EMBL/GenBank/DDBJ databases">
        <title>Genome sequencing of Devosia sp. S37.</title>
        <authorList>
            <person name="Mohd Nor M."/>
        </authorList>
    </citation>
    <scope>NUCLEOTIDE SEQUENCE [LARGE SCALE GENOMIC DNA]</scope>
    <source>
        <strain evidence="3 4">S37</strain>
    </source>
</reference>
<organism evidence="3 4">
    <name type="scientific">Devosia elaeis</name>
    <dbReference type="NCBI Taxonomy" id="1770058"/>
    <lineage>
        <taxon>Bacteria</taxon>
        <taxon>Pseudomonadati</taxon>
        <taxon>Pseudomonadota</taxon>
        <taxon>Alphaproteobacteria</taxon>
        <taxon>Hyphomicrobiales</taxon>
        <taxon>Devosiaceae</taxon>
        <taxon>Devosia</taxon>
    </lineage>
</organism>
<comment type="caution">
    <text evidence="3">The sequence shown here is derived from an EMBL/GenBank/DDBJ whole genome shotgun (WGS) entry which is preliminary data.</text>
</comment>
<dbReference type="PROSITE" id="PS00519">
    <property type="entry name" value="HTH_ASNC_1"/>
    <property type="match status" value="1"/>
</dbReference>
<dbReference type="Gene3D" id="1.10.10.10">
    <property type="entry name" value="Winged helix-like DNA-binding domain superfamily/Winged helix DNA-binding domain"/>
    <property type="match status" value="1"/>
</dbReference>
<dbReference type="RefSeq" id="WP_165603211.1">
    <property type="nucleotide sequence ID" value="NZ_LVVY01000130.1"/>
</dbReference>
<feature type="domain" description="Replication protein A C-terminal" evidence="2">
    <location>
        <begin position="22"/>
        <end position="79"/>
    </location>
</feature>
<dbReference type="InterPro" id="IPR014892">
    <property type="entry name" value="RPA_C"/>
</dbReference>